<reference evidence="2" key="2">
    <citation type="submission" date="2019-01" db="UniProtKB">
        <authorList>
            <consortium name="EnsemblPlants"/>
        </authorList>
    </citation>
    <scope>IDENTIFICATION</scope>
    <source>
        <strain evidence="2">cv. Heinz 1706</strain>
    </source>
</reference>
<organism evidence="2">
    <name type="scientific">Solanum lycopersicum</name>
    <name type="common">Tomato</name>
    <name type="synonym">Lycopersicon esculentum</name>
    <dbReference type="NCBI Taxonomy" id="4081"/>
    <lineage>
        <taxon>Eukaryota</taxon>
        <taxon>Viridiplantae</taxon>
        <taxon>Streptophyta</taxon>
        <taxon>Embryophyta</taxon>
        <taxon>Tracheophyta</taxon>
        <taxon>Spermatophyta</taxon>
        <taxon>Magnoliopsida</taxon>
        <taxon>eudicotyledons</taxon>
        <taxon>Gunneridae</taxon>
        <taxon>Pentapetalae</taxon>
        <taxon>asterids</taxon>
        <taxon>lamiids</taxon>
        <taxon>Solanales</taxon>
        <taxon>Solanaceae</taxon>
        <taxon>Solanoideae</taxon>
        <taxon>Solaneae</taxon>
        <taxon>Solanum</taxon>
        <taxon>Solanum subgen. Lycopersicon</taxon>
    </lineage>
</organism>
<feature type="compositionally biased region" description="Polar residues" evidence="1">
    <location>
        <begin position="40"/>
        <end position="49"/>
    </location>
</feature>
<dbReference type="InParanoid" id="A0A3Q7EET1"/>
<name>A0A3Q7EET1_SOLLC</name>
<proteinExistence type="predicted"/>
<dbReference type="Proteomes" id="UP000004994">
    <property type="component" value="Chromosome 1"/>
</dbReference>
<evidence type="ECO:0000313" key="2">
    <source>
        <dbReference type="EnsemblPlants" id="Solyc01g057705.1.1"/>
    </source>
</evidence>
<evidence type="ECO:0000256" key="1">
    <source>
        <dbReference type="SAM" id="MobiDB-lite"/>
    </source>
</evidence>
<feature type="compositionally biased region" description="Low complexity" evidence="1">
    <location>
        <begin position="50"/>
        <end position="63"/>
    </location>
</feature>
<feature type="region of interest" description="Disordered" evidence="1">
    <location>
        <begin position="30"/>
        <end position="66"/>
    </location>
</feature>
<sequence>MDMDEETSMQKNNKSRWDLSIKQLVKTTRELSTDSELDANRNTVLNDTKASSVTNSSSVVASNHLDNSQENMANQLHLQEIAKRSKAQYKIVLQEVLRFYSIPENMFGRVCIIIDKLDNCFFGTKCEMVMDYIG</sequence>
<evidence type="ECO:0000313" key="3">
    <source>
        <dbReference type="Proteomes" id="UP000004994"/>
    </source>
</evidence>
<dbReference type="Gramene" id="Solyc01g057705.1.1">
    <property type="protein sequence ID" value="Solyc01g057705.1.1"/>
    <property type="gene ID" value="Solyc01g057705.1"/>
</dbReference>
<dbReference type="EnsemblPlants" id="Solyc01g057705.1.1">
    <property type="protein sequence ID" value="Solyc01g057705.1.1"/>
    <property type="gene ID" value="Solyc01g057705.1"/>
</dbReference>
<keyword evidence="3" id="KW-1185">Reference proteome</keyword>
<dbReference type="AlphaFoldDB" id="A0A3Q7EET1"/>
<dbReference type="STRING" id="4081.A0A3Q7EET1"/>
<protein>
    <submittedName>
        <fullName evidence="2">Uncharacterized protein</fullName>
    </submittedName>
</protein>
<reference evidence="2" key="1">
    <citation type="journal article" date="2012" name="Nature">
        <title>The tomato genome sequence provides insights into fleshy fruit evolution.</title>
        <authorList>
            <consortium name="Tomato Genome Consortium"/>
        </authorList>
    </citation>
    <scope>NUCLEOTIDE SEQUENCE [LARGE SCALE GENOMIC DNA]</scope>
    <source>
        <strain evidence="2">cv. Heinz 1706</strain>
    </source>
</reference>
<accession>A0A3Q7EET1</accession>